<comment type="caution">
    <text evidence="1">The sequence shown here is derived from an EMBL/GenBank/DDBJ whole genome shotgun (WGS) entry which is preliminary data.</text>
</comment>
<evidence type="ECO:0000313" key="1">
    <source>
        <dbReference type="EMBL" id="CAG8701440.1"/>
    </source>
</evidence>
<reference evidence="1" key="1">
    <citation type="submission" date="2021-06" db="EMBL/GenBank/DDBJ databases">
        <authorList>
            <person name="Kallberg Y."/>
            <person name="Tangrot J."/>
            <person name="Rosling A."/>
        </authorList>
    </citation>
    <scope>NUCLEOTIDE SEQUENCE</scope>
    <source>
        <strain evidence="1">MT106</strain>
    </source>
</reference>
<sequence>YYAFIPESNINQETVSLKRKWILNTISNNPNFLGLFNPNPKSNGNFRLEFNSTSARNDAISTFIDMGIDSVNTIAISTSKTNKSSNESTDRNGVVILDIPVNMNETTVKLACNSIGSVKDFKCTEKGGWKTAYVSFMEPDEELNLNNTWSIMIKHDSMR</sequence>
<accession>A0A9N9HR00</accession>
<dbReference type="AlphaFoldDB" id="A0A9N9HR00"/>
<gene>
    <name evidence="1" type="ORF">AGERDE_LOCUS13529</name>
</gene>
<feature type="non-terminal residue" evidence="1">
    <location>
        <position position="1"/>
    </location>
</feature>
<protein>
    <submittedName>
        <fullName evidence="1">2018_t:CDS:1</fullName>
    </submittedName>
</protein>
<feature type="non-terminal residue" evidence="1">
    <location>
        <position position="159"/>
    </location>
</feature>
<organism evidence="1 2">
    <name type="scientific">Ambispora gerdemannii</name>
    <dbReference type="NCBI Taxonomy" id="144530"/>
    <lineage>
        <taxon>Eukaryota</taxon>
        <taxon>Fungi</taxon>
        <taxon>Fungi incertae sedis</taxon>
        <taxon>Mucoromycota</taxon>
        <taxon>Glomeromycotina</taxon>
        <taxon>Glomeromycetes</taxon>
        <taxon>Archaeosporales</taxon>
        <taxon>Ambisporaceae</taxon>
        <taxon>Ambispora</taxon>
    </lineage>
</organism>
<evidence type="ECO:0000313" key="2">
    <source>
        <dbReference type="Proteomes" id="UP000789831"/>
    </source>
</evidence>
<name>A0A9N9HR00_9GLOM</name>
<proteinExistence type="predicted"/>
<keyword evidence="2" id="KW-1185">Reference proteome</keyword>
<dbReference type="Proteomes" id="UP000789831">
    <property type="component" value="Unassembled WGS sequence"/>
</dbReference>
<dbReference type="EMBL" id="CAJVPL010018266">
    <property type="protein sequence ID" value="CAG8701440.1"/>
    <property type="molecule type" value="Genomic_DNA"/>
</dbReference>